<evidence type="ECO:0000256" key="1">
    <source>
        <dbReference type="SAM" id="Coils"/>
    </source>
</evidence>
<keyword evidence="3" id="KW-0812">Transmembrane</keyword>
<feature type="domain" description="DUF7982" evidence="4">
    <location>
        <begin position="30"/>
        <end position="284"/>
    </location>
</feature>
<evidence type="ECO:0000256" key="3">
    <source>
        <dbReference type="SAM" id="Phobius"/>
    </source>
</evidence>
<accession>A0A8A2VGD9</accession>
<organism evidence="5 6">
    <name type="scientific">Haloterrigena alkaliphila</name>
    <dbReference type="NCBI Taxonomy" id="2816475"/>
    <lineage>
        <taxon>Archaea</taxon>
        <taxon>Methanobacteriati</taxon>
        <taxon>Methanobacteriota</taxon>
        <taxon>Stenosarchaea group</taxon>
        <taxon>Halobacteria</taxon>
        <taxon>Halobacteriales</taxon>
        <taxon>Natrialbaceae</taxon>
        <taxon>Haloterrigena</taxon>
    </lineage>
</organism>
<reference evidence="5 6" key="1">
    <citation type="submission" date="2021-03" db="EMBL/GenBank/DDBJ databases">
        <title>Haloterrigena longa sp. nov. and Haloterrigena limicola sp. nov., extremely halophilic archaea isolated from a salt lake.</title>
        <authorList>
            <person name="Henglin C."/>
        </authorList>
    </citation>
    <scope>NUCLEOTIDE SEQUENCE [LARGE SCALE GENOMIC DNA]</scope>
    <source>
        <strain evidence="5 6">KZCA68</strain>
    </source>
</reference>
<dbReference type="RefSeq" id="WP_207289019.1">
    <property type="nucleotide sequence ID" value="NZ_CP071462.1"/>
</dbReference>
<keyword evidence="3" id="KW-0472">Membrane</keyword>
<proteinExistence type="predicted"/>
<dbReference type="EMBL" id="CP071462">
    <property type="protein sequence ID" value="QSW99412.1"/>
    <property type="molecule type" value="Genomic_DNA"/>
</dbReference>
<keyword evidence="3" id="KW-1133">Transmembrane helix</keyword>
<feature type="transmembrane region" description="Helical" evidence="3">
    <location>
        <begin position="84"/>
        <end position="104"/>
    </location>
</feature>
<dbReference type="CDD" id="cd14686">
    <property type="entry name" value="bZIP"/>
    <property type="match status" value="1"/>
</dbReference>
<keyword evidence="1" id="KW-0175">Coiled coil</keyword>
<name>A0A8A2VGD9_9EURY</name>
<feature type="compositionally biased region" description="Basic and acidic residues" evidence="2">
    <location>
        <begin position="9"/>
        <end position="28"/>
    </location>
</feature>
<dbReference type="AlphaFoldDB" id="A0A8A2VGD9"/>
<dbReference type="GeneID" id="63185678"/>
<evidence type="ECO:0000313" key="5">
    <source>
        <dbReference type="EMBL" id="QSW99412.1"/>
    </source>
</evidence>
<protein>
    <recommendedName>
        <fullName evidence="4">DUF7982 domain-containing protein</fullName>
    </recommendedName>
</protein>
<keyword evidence="6" id="KW-1185">Reference proteome</keyword>
<dbReference type="Pfam" id="PF25939">
    <property type="entry name" value="DUF7982"/>
    <property type="match status" value="1"/>
</dbReference>
<gene>
    <name evidence="5" type="ORF">J0X25_00195</name>
</gene>
<evidence type="ECO:0000256" key="2">
    <source>
        <dbReference type="SAM" id="MobiDB-lite"/>
    </source>
</evidence>
<dbReference type="InterPro" id="IPR058288">
    <property type="entry name" value="DUF7982"/>
</dbReference>
<evidence type="ECO:0000259" key="4">
    <source>
        <dbReference type="Pfam" id="PF25939"/>
    </source>
</evidence>
<evidence type="ECO:0000313" key="6">
    <source>
        <dbReference type="Proteomes" id="UP000663203"/>
    </source>
</evidence>
<feature type="coiled-coil region" evidence="1">
    <location>
        <begin position="28"/>
        <end position="55"/>
    </location>
</feature>
<sequence length="291" mass="31355">MKANEPNEDVDRSIAETERPPDVTRAELADLRNRVDRLTTRNERLREQVDRSRQSGTRRMTYGLVGLAILSVGAGFVVSSAQPVLFALAGVALVGALLTSTLSLGRFIERGDATEVYATCAANYEAIVAASGLSDERHYVPSDDDRIRLVVPRDPDAAPETVEASVDADPGGQGLVLEPIGTGFVRELEETLSEAVTPTAAATVDQLTDALEDRFEFVAAANSTVDEGRAEIAVTASAFGPVDRFDHPVASILAVGLVAHLERPVRLEVTEDAERGQWLVTYRWDVAPTND</sequence>
<dbReference type="KEGG" id="hakz:J0X25_00195"/>
<feature type="transmembrane region" description="Helical" evidence="3">
    <location>
        <begin position="60"/>
        <end position="78"/>
    </location>
</feature>
<feature type="region of interest" description="Disordered" evidence="2">
    <location>
        <begin position="1"/>
        <end position="28"/>
    </location>
</feature>
<dbReference type="Proteomes" id="UP000663203">
    <property type="component" value="Chromosome"/>
</dbReference>